<feature type="compositionally biased region" description="Basic residues" evidence="1">
    <location>
        <begin position="162"/>
        <end position="194"/>
    </location>
</feature>
<feature type="region of interest" description="Disordered" evidence="1">
    <location>
        <begin position="133"/>
        <end position="194"/>
    </location>
</feature>
<protein>
    <submittedName>
        <fullName evidence="2">Uncharacterized protein</fullName>
    </submittedName>
</protein>
<accession>A0A6C0M0Z5</accession>
<evidence type="ECO:0000256" key="1">
    <source>
        <dbReference type="SAM" id="MobiDB-lite"/>
    </source>
</evidence>
<reference evidence="2" key="1">
    <citation type="journal article" date="2020" name="Nature">
        <title>Giant virus diversity and host interactions through global metagenomics.</title>
        <authorList>
            <person name="Schulz F."/>
            <person name="Roux S."/>
            <person name="Paez-Espino D."/>
            <person name="Jungbluth S."/>
            <person name="Walsh D.A."/>
            <person name="Denef V.J."/>
            <person name="McMahon K.D."/>
            <person name="Konstantinidis K.T."/>
            <person name="Eloe-Fadrosh E.A."/>
            <person name="Kyrpides N.C."/>
            <person name="Woyke T."/>
        </authorList>
    </citation>
    <scope>NUCLEOTIDE SEQUENCE</scope>
    <source>
        <strain evidence="2">GVMAG-S-1035124-57</strain>
    </source>
</reference>
<dbReference type="EMBL" id="MN740631">
    <property type="protein sequence ID" value="QHU36699.1"/>
    <property type="molecule type" value="Genomic_DNA"/>
</dbReference>
<organism evidence="2">
    <name type="scientific">viral metagenome</name>
    <dbReference type="NCBI Taxonomy" id="1070528"/>
    <lineage>
        <taxon>unclassified sequences</taxon>
        <taxon>metagenomes</taxon>
        <taxon>organismal metagenomes</taxon>
    </lineage>
</organism>
<name>A0A6C0M0Z5_9ZZZZ</name>
<dbReference type="AlphaFoldDB" id="A0A6C0M0Z5"/>
<feature type="compositionally biased region" description="Basic and acidic residues" evidence="1">
    <location>
        <begin position="142"/>
        <end position="161"/>
    </location>
</feature>
<evidence type="ECO:0000313" key="2">
    <source>
        <dbReference type="EMBL" id="QHU36699.1"/>
    </source>
</evidence>
<sequence length="194" mass="22360">MTTKYTLKDLISTLNLKDLKLTLKDLKCSNTAGIPGGIPGTWISVKVVGKTDVLDKSIARVIGNRVIKNSFNKVLKFYYVDETNETNKRKYITFNENCQMIYDNGTSVPESVIEKPVFIEETEISDEEFQELMEQSPLPVKTKSEETKLTDKEQSGKTEGGKKRRSSHKKRRSSHKKRRSSHKKRRSSHKKRRH</sequence>
<proteinExistence type="predicted"/>